<dbReference type="Proteomes" id="UP000765509">
    <property type="component" value="Unassembled WGS sequence"/>
</dbReference>
<dbReference type="EMBL" id="AVOT02007326">
    <property type="protein sequence ID" value="MBW0483640.1"/>
    <property type="molecule type" value="Genomic_DNA"/>
</dbReference>
<evidence type="ECO:0000313" key="2">
    <source>
        <dbReference type="Proteomes" id="UP000765509"/>
    </source>
</evidence>
<protein>
    <submittedName>
        <fullName evidence="1">Uncharacterized protein</fullName>
    </submittedName>
</protein>
<dbReference type="AlphaFoldDB" id="A0A9Q3GZ05"/>
<sequence>MLDGARNHPEGCMEDSFAYAKEKWDKLQATPVFKVGNLVLVSTTNFKNVKLCKKDKYSFAGPSVIKALHEKFC</sequence>
<reference evidence="1" key="1">
    <citation type="submission" date="2021-03" db="EMBL/GenBank/DDBJ databases">
        <title>Draft genome sequence of rust myrtle Austropuccinia psidii MF-1, a brazilian biotype.</title>
        <authorList>
            <person name="Quecine M.C."/>
            <person name="Pachon D.M.R."/>
            <person name="Bonatelli M.L."/>
            <person name="Correr F.H."/>
            <person name="Franceschini L.M."/>
            <person name="Leite T.F."/>
            <person name="Margarido G.R.A."/>
            <person name="Almeida C.A."/>
            <person name="Ferrarezi J.A."/>
            <person name="Labate C.A."/>
        </authorList>
    </citation>
    <scope>NUCLEOTIDE SEQUENCE</scope>
    <source>
        <strain evidence="1">MF-1</strain>
    </source>
</reference>
<dbReference type="OrthoDB" id="3158924at2759"/>
<gene>
    <name evidence="1" type="ORF">O181_023355</name>
</gene>
<organism evidence="1 2">
    <name type="scientific">Austropuccinia psidii MF-1</name>
    <dbReference type="NCBI Taxonomy" id="1389203"/>
    <lineage>
        <taxon>Eukaryota</taxon>
        <taxon>Fungi</taxon>
        <taxon>Dikarya</taxon>
        <taxon>Basidiomycota</taxon>
        <taxon>Pucciniomycotina</taxon>
        <taxon>Pucciniomycetes</taxon>
        <taxon>Pucciniales</taxon>
        <taxon>Sphaerophragmiaceae</taxon>
        <taxon>Austropuccinia</taxon>
    </lineage>
</organism>
<accession>A0A9Q3GZ05</accession>
<proteinExistence type="predicted"/>
<evidence type="ECO:0000313" key="1">
    <source>
        <dbReference type="EMBL" id="MBW0483640.1"/>
    </source>
</evidence>
<comment type="caution">
    <text evidence="1">The sequence shown here is derived from an EMBL/GenBank/DDBJ whole genome shotgun (WGS) entry which is preliminary data.</text>
</comment>
<name>A0A9Q3GZ05_9BASI</name>
<keyword evidence="2" id="KW-1185">Reference proteome</keyword>